<comment type="similarity">
    <text evidence="1">Belongs to the UPF0111 family.</text>
</comment>
<gene>
    <name evidence="2" type="ordered locus">Dde_3780</name>
</gene>
<evidence type="ECO:0000256" key="1">
    <source>
        <dbReference type="ARBA" id="ARBA00008591"/>
    </source>
</evidence>
<dbReference type="HOGENOM" id="CLU_104916_0_0_7"/>
<dbReference type="AlphaFoldDB" id="Q30US4"/>
<dbReference type="PANTHER" id="PTHR36536:SF3">
    <property type="entry name" value="UPF0111 PROTEIN HI_1603"/>
    <property type="match status" value="1"/>
</dbReference>
<sequence length="226" mass="26270">MNIRIPLFGLVRDERSPMTGLVEHYEQIAKGMRLIEESMECYITGGTCKDFNTLLREVDDAEEHADKIKRNIRNHLPRALFMAVDKTLFINYTRSQDNILDAGQEALNWLGMRRIPIPDEFQKEFVFFLHKVSKSIELLKPALDATVGLIHGGGKLDRESTKNTYRAIRAQQREVFREKNRIVSAIYRSDLDFKDIYQLIHFVDALYAMSHNTENCSDMLRSMIAR</sequence>
<dbReference type="PANTHER" id="PTHR36536">
    <property type="entry name" value="UPF0111 PROTEIN HI_1603"/>
    <property type="match status" value="1"/>
</dbReference>
<name>Q30US4_OLEA2</name>
<dbReference type="Pfam" id="PF01865">
    <property type="entry name" value="PhoU_div"/>
    <property type="match status" value="1"/>
</dbReference>
<accession>Q30US4</accession>
<proteinExistence type="inferred from homology"/>
<evidence type="ECO:0000313" key="2">
    <source>
        <dbReference type="EMBL" id="ABB40572.1"/>
    </source>
</evidence>
<dbReference type="Gene3D" id="1.20.58.220">
    <property type="entry name" value="Phosphate transport system protein phou homolog 2, domain 2"/>
    <property type="match status" value="1"/>
</dbReference>
<dbReference type="InterPro" id="IPR002727">
    <property type="entry name" value="DUF47"/>
</dbReference>
<dbReference type="InterPro" id="IPR018445">
    <property type="entry name" value="Put_Phosphate_transp_reg"/>
</dbReference>
<evidence type="ECO:0000313" key="3">
    <source>
        <dbReference type="Proteomes" id="UP000002710"/>
    </source>
</evidence>
<reference evidence="2 3" key="1">
    <citation type="journal article" date="2011" name="J. Bacteriol.">
        <title>Complete genome sequence and updated annotation of Desulfovibrio alaskensis G20.</title>
        <authorList>
            <person name="Hauser L.J."/>
            <person name="Land M.L."/>
            <person name="Brown S.D."/>
            <person name="Larimer F."/>
            <person name="Keller K.L."/>
            <person name="Rapp-Giles B.J."/>
            <person name="Price M.N."/>
            <person name="Lin M."/>
            <person name="Bruce D.C."/>
            <person name="Detter J.C."/>
            <person name="Tapia R."/>
            <person name="Han C.S."/>
            <person name="Goodwin L.A."/>
            <person name="Cheng J.F."/>
            <person name="Pitluck S."/>
            <person name="Copeland A."/>
            <person name="Lucas S."/>
            <person name="Nolan M."/>
            <person name="Lapidus A.L."/>
            <person name="Palumbo A.V."/>
            <person name="Wall J.D."/>
        </authorList>
    </citation>
    <scope>NUCLEOTIDE SEQUENCE [LARGE SCALE GENOMIC DNA]</scope>
    <source>
        <strain evidence="3">ATCC BAA 1058 / DSM 17464 / G20</strain>
    </source>
</reference>
<dbReference type="RefSeq" id="WP_011369420.1">
    <property type="nucleotide sequence ID" value="NC_007519.1"/>
</dbReference>
<dbReference type="InterPro" id="IPR038078">
    <property type="entry name" value="PhoU-like_sf"/>
</dbReference>
<protein>
    <submittedName>
        <fullName evidence="2">Putative phosphate transport regulator</fullName>
    </submittedName>
</protein>
<dbReference type="eggNOG" id="COG1392">
    <property type="taxonomic scope" value="Bacteria"/>
</dbReference>
<dbReference type="STRING" id="207559.Dde_3780"/>
<dbReference type="Proteomes" id="UP000002710">
    <property type="component" value="Chromosome"/>
</dbReference>
<dbReference type="EMBL" id="CP000112">
    <property type="protein sequence ID" value="ABB40572.1"/>
    <property type="molecule type" value="Genomic_DNA"/>
</dbReference>
<organism evidence="2 3">
    <name type="scientific">Oleidesulfovibrio alaskensis (strain ATCC BAA-1058 / DSM 17464 / G20)</name>
    <name type="common">Desulfovibrio alaskensis</name>
    <dbReference type="NCBI Taxonomy" id="207559"/>
    <lineage>
        <taxon>Bacteria</taxon>
        <taxon>Pseudomonadati</taxon>
        <taxon>Thermodesulfobacteriota</taxon>
        <taxon>Desulfovibrionia</taxon>
        <taxon>Desulfovibrionales</taxon>
        <taxon>Desulfovibrionaceae</taxon>
        <taxon>Oleidesulfovibrio</taxon>
    </lineage>
</organism>
<dbReference type="KEGG" id="dde:Dde_3780"/>
<keyword evidence="3" id="KW-1185">Reference proteome</keyword>